<protein>
    <submittedName>
        <fullName evidence="2">Thymidylate kinase (EC)</fullName>
        <ecNumber evidence="2">2.7.4.9</ecNumber>
    </submittedName>
</protein>
<keyword evidence="1" id="KW-0812">Transmembrane</keyword>
<keyword evidence="1" id="KW-1133">Transmembrane helix</keyword>
<gene>
    <name evidence="2" type="ORF">HELGO_WM11805</name>
</gene>
<feature type="transmembrane region" description="Helical" evidence="1">
    <location>
        <begin position="261"/>
        <end position="284"/>
    </location>
</feature>
<reference evidence="2" key="1">
    <citation type="submission" date="2020-01" db="EMBL/GenBank/DDBJ databases">
        <authorList>
            <person name="Meier V. D."/>
            <person name="Meier V D."/>
        </authorList>
    </citation>
    <scope>NUCLEOTIDE SEQUENCE</scope>
    <source>
        <strain evidence="2">HLG_WM_MAG_05</strain>
    </source>
</reference>
<sequence length="384" mass="43433">MEALRFTGSGSEYFKIWIVNILLTIITLGIYYPWAKVRNKRYFYGNTNLAERNFEYHATGKQLFIGFLIAVGIFIVFQIISQISPIGGLVLLGVLFVAIPWIIWRSLMFNMRVTSFSNVHFAFKGELKQSYINFFFYPFLLLLTFYGIPLLSFFVLPAGGSFEAVVLLLGILGMGVAFYLFAVIKKKNTEYVINGSRYGQGKFETDIEATKFMMINLKTLGISLLVFMVFGIFMALFGGGMEIVTALNPETLEQGQIPAGLIGMIVMISLFMNFAMILIMSFTITRQRTYIYENTKLDNEIAFQSTLRARDFAWVMLSNMLVIILTLGFATPWAKVRMARLMLENTLVDTSLGFNEYISQKQDEESSLGEQIGDAFDVDVGVAL</sequence>
<organism evidence="2">
    <name type="scientific">uncultured Sulfurovum sp</name>
    <dbReference type="NCBI Taxonomy" id="269237"/>
    <lineage>
        <taxon>Bacteria</taxon>
        <taxon>Pseudomonadati</taxon>
        <taxon>Campylobacterota</taxon>
        <taxon>Epsilonproteobacteria</taxon>
        <taxon>Campylobacterales</taxon>
        <taxon>Sulfurovaceae</taxon>
        <taxon>Sulfurovum</taxon>
        <taxon>environmental samples</taxon>
    </lineage>
</organism>
<accession>A0A6S6SGF7</accession>
<keyword evidence="2" id="KW-0808">Transferase</keyword>
<feature type="transmembrane region" description="Helical" evidence="1">
    <location>
        <begin position="164"/>
        <end position="184"/>
    </location>
</feature>
<dbReference type="EC" id="2.7.4.9" evidence="2"/>
<proteinExistence type="predicted"/>
<feature type="transmembrane region" description="Helical" evidence="1">
    <location>
        <begin position="62"/>
        <end position="80"/>
    </location>
</feature>
<name>A0A6S6SGF7_9BACT</name>
<keyword evidence="1" id="KW-0472">Membrane</keyword>
<evidence type="ECO:0000313" key="2">
    <source>
        <dbReference type="EMBL" id="CAA6804054.1"/>
    </source>
</evidence>
<keyword evidence="2" id="KW-0418">Kinase</keyword>
<feature type="transmembrane region" description="Helical" evidence="1">
    <location>
        <begin position="220"/>
        <end position="241"/>
    </location>
</feature>
<feature type="transmembrane region" description="Helical" evidence="1">
    <location>
        <begin position="14"/>
        <end position="34"/>
    </location>
</feature>
<dbReference type="InterPro" id="IPR010295">
    <property type="entry name" value="DUF898"/>
</dbReference>
<feature type="transmembrane region" description="Helical" evidence="1">
    <location>
        <begin position="134"/>
        <end position="158"/>
    </location>
</feature>
<feature type="transmembrane region" description="Helical" evidence="1">
    <location>
        <begin position="312"/>
        <end position="334"/>
    </location>
</feature>
<evidence type="ECO:0000256" key="1">
    <source>
        <dbReference type="SAM" id="Phobius"/>
    </source>
</evidence>
<dbReference type="AlphaFoldDB" id="A0A6S6SGF7"/>
<dbReference type="Pfam" id="PF05987">
    <property type="entry name" value="DUF898"/>
    <property type="match status" value="1"/>
</dbReference>
<dbReference type="EMBL" id="CACVAU010000013">
    <property type="protein sequence ID" value="CAA6804054.1"/>
    <property type="molecule type" value="Genomic_DNA"/>
</dbReference>
<feature type="transmembrane region" description="Helical" evidence="1">
    <location>
        <begin position="86"/>
        <end position="104"/>
    </location>
</feature>
<dbReference type="GO" id="GO:0004798">
    <property type="term" value="F:dTMP kinase activity"/>
    <property type="evidence" value="ECO:0007669"/>
    <property type="project" value="UniProtKB-EC"/>
</dbReference>